<evidence type="ECO:0008006" key="5">
    <source>
        <dbReference type="Google" id="ProtNLM"/>
    </source>
</evidence>
<dbReference type="SUPFAM" id="SSF53590">
    <property type="entry name" value="Nucleoside hydrolase"/>
    <property type="match status" value="1"/>
</dbReference>
<feature type="compositionally biased region" description="Pro residues" evidence="1">
    <location>
        <begin position="151"/>
        <end position="194"/>
    </location>
</feature>
<keyword evidence="2" id="KW-0472">Membrane</keyword>
<dbReference type="PANTHER" id="PTHR43264">
    <property type="match status" value="1"/>
</dbReference>
<protein>
    <recommendedName>
        <fullName evidence="5">Inosine/uridine-preferring nucleoside hydrolase domain-containing protein</fullName>
    </recommendedName>
</protein>
<gene>
    <name evidence="3" type="ORF">AB1Y20_017503</name>
</gene>
<proteinExistence type="predicted"/>
<reference evidence="3 4" key="1">
    <citation type="journal article" date="2024" name="Science">
        <title>Giant polyketide synthase enzymes in the biosynthesis of giant marine polyether toxins.</title>
        <authorList>
            <person name="Fallon T.R."/>
            <person name="Shende V.V."/>
            <person name="Wierzbicki I.H."/>
            <person name="Pendleton A.L."/>
            <person name="Watervoot N.F."/>
            <person name="Auber R.P."/>
            <person name="Gonzalez D.J."/>
            <person name="Wisecaver J.H."/>
            <person name="Moore B.S."/>
        </authorList>
    </citation>
    <scope>NUCLEOTIDE SEQUENCE [LARGE SCALE GENOMIC DNA]</scope>
    <source>
        <strain evidence="3 4">12B1</strain>
    </source>
</reference>
<accession>A0AB34JKQ6</accession>
<organism evidence="3 4">
    <name type="scientific">Prymnesium parvum</name>
    <name type="common">Toxic golden alga</name>
    <dbReference type="NCBI Taxonomy" id="97485"/>
    <lineage>
        <taxon>Eukaryota</taxon>
        <taxon>Haptista</taxon>
        <taxon>Haptophyta</taxon>
        <taxon>Prymnesiophyceae</taxon>
        <taxon>Prymnesiales</taxon>
        <taxon>Prymnesiaceae</taxon>
        <taxon>Prymnesium</taxon>
    </lineage>
</organism>
<sequence>MKPARSHQHRLHDDNGVFELEGLPRAASPRASRRKAKGYDETGLPGEPASVELQDSSADDEAQDLDGAVHDGSMLVFLNGVLQKPFESLCISRSFVAAGTFLLCFGLAFALLGVSRVAHAEPSPPTARAAAYTRAEMPPPLSVRPMQGPTLSPPPPPPSPSPSPSPSPLPRARSPPPPRPSPSPPPPPSSPPPPVREESWRLHPGRNCWWDGHGAMEVDSPKGTAVAGVHTVHACKEACAQEAHYRCEAILFEKEAAACFRKRHVDVRLCSNDNRFDLYVREDARPPSLATPLIIDTDLSFDVDDVMAVCVAHALHDLGEASLLAIVHDAGYPRGIGAVSVLSHFYAHDDVPLGAYKGEFGLDVEAPSRWKTGDYVPFLTEGLWPSPVRDSTDVPDAVATYRAALAAAEDRSVVIAAIGFATNLARLLRSAADDVSPLNGTELVRQKVRKVVWQGGWYPARHPGQYPRWDQEFNWGCGAKWYVPHEDCHGSAAFVVDNLPASVEQIFSEAGFFMPTGGPLLSCAKEDNPCREALVTNMEKWGLPAEEGRASWDALVVLAAVRGVHEVGAHVEGRGGFNWIDPNGTNIWNGGTDPERRQQYLVMEGDQHWKLMEDDLKRGIQPQAQLDVQYEVNRLLCRPPVALKARVGPG</sequence>
<comment type="caution">
    <text evidence="3">The sequence shown here is derived from an EMBL/GenBank/DDBJ whole genome shotgun (WGS) entry which is preliminary data.</text>
</comment>
<feature type="region of interest" description="Disordered" evidence="1">
    <location>
        <begin position="1"/>
        <end position="63"/>
    </location>
</feature>
<dbReference type="Gene3D" id="3.90.245.10">
    <property type="entry name" value="Ribonucleoside hydrolase-like"/>
    <property type="match status" value="1"/>
</dbReference>
<evidence type="ECO:0000313" key="4">
    <source>
        <dbReference type="Proteomes" id="UP001515480"/>
    </source>
</evidence>
<feature type="compositionally biased region" description="Basic residues" evidence="1">
    <location>
        <begin position="1"/>
        <end position="10"/>
    </location>
</feature>
<keyword evidence="2" id="KW-0812">Transmembrane</keyword>
<dbReference type="InterPro" id="IPR036452">
    <property type="entry name" value="Ribo_hydro-like"/>
</dbReference>
<dbReference type="EMBL" id="JBGBPQ010000006">
    <property type="protein sequence ID" value="KAL1522516.1"/>
    <property type="molecule type" value="Genomic_DNA"/>
</dbReference>
<dbReference type="PANTHER" id="PTHR43264:SF1">
    <property type="entry name" value="INOSINE_URIDINE-PREFERRING NUCLEOSIDE HYDROLASE DOMAIN-CONTAINING PROTEIN"/>
    <property type="match status" value="1"/>
</dbReference>
<feature type="region of interest" description="Disordered" evidence="1">
    <location>
        <begin position="138"/>
        <end position="199"/>
    </location>
</feature>
<dbReference type="PRINTS" id="PR01217">
    <property type="entry name" value="PRICHEXTENSN"/>
</dbReference>
<keyword evidence="2" id="KW-1133">Transmembrane helix</keyword>
<dbReference type="AlphaFoldDB" id="A0AB34JKQ6"/>
<evidence type="ECO:0000256" key="2">
    <source>
        <dbReference type="SAM" id="Phobius"/>
    </source>
</evidence>
<keyword evidence="4" id="KW-1185">Reference proteome</keyword>
<evidence type="ECO:0000256" key="1">
    <source>
        <dbReference type="SAM" id="MobiDB-lite"/>
    </source>
</evidence>
<name>A0AB34JKQ6_PRYPA</name>
<dbReference type="Proteomes" id="UP001515480">
    <property type="component" value="Unassembled WGS sequence"/>
</dbReference>
<feature type="transmembrane region" description="Helical" evidence="2">
    <location>
        <begin position="94"/>
        <end position="114"/>
    </location>
</feature>
<dbReference type="GO" id="GO:0016799">
    <property type="term" value="F:hydrolase activity, hydrolyzing N-glycosyl compounds"/>
    <property type="evidence" value="ECO:0007669"/>
    <property type="project" value="InterPro"/>
</dbReference>
<evidence type="ECO:0000313" key="3">
    <source>
        <dbReference type="EMBL" id="KAL1522516.1"/>
    </source>
</evidence>